<dbReference type="Pfam" id="PF24883">
    <property type="entry name" value="NPHP3_N"/>
    <property type="match status" value="2"/>
</dbReference>
<sequence>MANYNFGRDQFLTTGGTVYVHNNSHIEVSVLQKLSPHVAFSALHNDKGRGSRTGCLEGTREDFLGRLSDWIEGPEGRSRAFWAHGGAGVGKSAVAQTLCERYFGTHLAASFYFSRNDELRNNLDRFVPTLVYQLVESEGPQSPYTSIISDVLRDYPRIMHIDWEEQFERLIRQPYDRVELRRPCRLVIIDGLDECMDRDSRTKEVDPKSERKEGQTKILSMIRVLISCQSPVPLRFLIFSRPEHTISNFLRTHTFTPEIEQFNMLRLRAETDRDIELYLRHELDGFKGAQPLAGLEAGEEVIQTLTHKADGLFIYVVTLMKHITSSSLLARDRLISLLRSGASAREELKDLDHLYHHILQSIIDSMSHADSDNFRQEMLLPILQLLVTPHYRPLDYGDLDMLDFQAKWRSKHAIARMLKLDILHVAYLLSRLCSVLYVPANNEHDEDVLFLHTSFTDFLRDERRSQAFHVQPMGRYTYFKVLLPYLGEWMDSISGLDEAFREAAKDPLPRGAGMYGGAIQIYNHPPNSELLRLSTYVAFRAMHVTRDPDSTCLDGTRTDLIRNICDWIETPTSKTRLCWVRGGAGVGKSAVAQTLCERYLHTHLAANFFLSRNDPKRDNLGAVVLTIAYQLATEPAFQQAGLSSYIDEVIPDDNDAFWWWSSSGQFERAFKELISNPCSRVDSRRWQDLPTVIIIDGLDECREMEQERLLSFIRESTSTEKPIPLRFLIFSRPEPTILNFFRTTPAFSTLAYELDMRNFRTEADRDIKAYIEKRFALLRSSYPEAVVGDDWPGEEAKQKLAHKADGHFVYVVAAMNYIASKNSLPLLPQQRLHVVLRAGETSKYPDLSDLDQLFHQILQSLNGVHQSALLPIIQLLITPHYHPYEGNLTMPALQIKWRTRYAIARLLQMDPRQVDGVLSQLRSVMYVPDGNEHDGEVSFLHAPFSDFLRDKRRSQRFYVEAIDRCRALRRYRSTRSFISSSQESDHEPPGYFEILLPYLDDWKDAISSLKNLAEQEKEEEESRIETTQLSQMAWFLMGTFLVCLFAS</sequence>
<keyword evidence="1" id="KW-0677">Repeat</keyword>
<gene>
    <name evidence="4" type="ORF">V5O48_015955</name>
</gene>
<evidence type="ECO:0000256" key="1">
    <source>
        <dbReference type="ARBA" id="ARBA00022737"/>
    </source>
</evidence>
<accession>A0ABR3ET35</accession>
<organism evidence="4 5">
    <name type="scientific">Marasmius crinis-equi</name>
    <dbReference type="NCBI Taxonomy" id="585013"/>
    <lineage>
        <taxon>Eukaryota</taxon>
        <taxon>Fungi</taxon>
        <taxon>Dikarya</taxon>
        <taxon>Basidiomycota</taxon>
        <taxon>Agaricomycotina</taxon>
        <taxon>Agaricomycetes</taxon>
        <taxon>Agaricomycetidae</taxon>
        <taxon>Agaricales</taxon>
        <taxon>Marasmiineae</taxon>
        <taxon>Marasmiaceae</taxon>
        <taxon>Marasmius</taxon>
    </lineage>
</organism>
<dbReference type="SUPFAM" id="SSF52540">
    <property type="entry name" value="P-loop containing nucleoside triphosphate hydrolases"/>
    <property type="match status" value="2"/>
</dbReference>
<dbReference type="InterPro" id="IPR056884">
    <property type="entry name" value="NPHP3-like_N"/>
</dbReference>
<evidence type="ECO:0000259" key="3">
    <source>
        <dbReference type="Pfam" id="PF24883"/>
    </source>
</evidence>
<reference evidence="4 5" key="1">
    <citation type="submission" date="2024-02" db="EMBL/GenBank/DDBJ databases">
        <title>A draft genome for the cacao thread blight pathogen Marasmius crinis-equi.</title>
        <authorList>
            <person name="Cohen S.P."/>
            <person name="Baruah I.K."/>
            <person name="Amoako-Attah I."/>
            <person name="Bukari Y."/>
            <person name="Meinhardt L.W."/>
            <person name="Bailey B.A."/>
        </authorList>
    </citation>
    <scope>NUCLEOTIDE SEQUENCE [LARGE SCALE GENOMIC DNA]</scope>
    <source>
        <strain evidence="4 5">GH-76</strain>
    </source>
</reference>
<name>A0ABR3ET35_9AGAR</name>
<evidence type="ECO:0000256" key="2">
    <source>
        <dbReference type="SAM" id="Coils"/>
    </source>
</evidence>
<proteinExistence type="predicted"/>
<feature type="coiled-coil region" evidence="2">
    <location>
        <begin position="999"/>
        <end position="1030"/>
    </location>
</feature>
<dbReference type="Proteomes" id="UP001465976">
    <property type="component" value="Unassembled WGS sequence"/>
</dbReference>
<protein>
    <recommendedName>
        <fullName evidence="3">Nephrocystin 3-like N-terminal domain-containing protein</fullName>
    </recommendedName>
</protein>
<keyword evidence="2" id="KW-0175">Coiled coil</keyword>
<feature type="domain" description="Nephrocystin 3-like N-terminal" evidence="3">
    <location>
        <begin position="564"/>
        <end position="732"/>
    </location>
</feature>
<dbReference type="EMBL" id="JBAHYK010002024">
    <property type="protein sequence ID" value="KAL0566061.1"/>
    <property type="molecule type" value="Genomic_DNA"/>
</dbReference>
<evidence type="ECO:0000313" key="5">
    <source>
        <dbReference type="Proteomes" id="UP001465976"/>
    </source>
</evidence>
<dbReference type="InterPro" id="IPR027417">
    <property type="entry name" value="P-loop_NTPase"/>
</dbReference>
<feature type="domain" description="Nephrocystin 3-like N-terminal" evidence="3">
    <location>
        <begin position="61"/>
        <end position="241"/>
    </location>
</feature>
<dbReference type="Gene3D" id="3.40.50.300">
    <property type="entry name" value="P-loop containing nucleotide triphosphate hydrolases"/>
    <property type="match status" value="2"/>
</dbReference>
<dbReference type="PANTHER" id="PTHR10039:SF17">
    <property type="entry name" value="FUNGAL STAND N-TERMINAL GOODBYE DOMAIN-CONTAINING PROTEIN-RELATED"/>
    <property type="match status" value="1"/>
</dbReference>
<keyword evidence="5" id="KW-1185">Reference proteome</keyword>
<evidence type="ECO:0000313" key="4">
    <source>
        <dbReference type="EMBL" id="KAL0566061.1"/>
    </source>
</evidence>
<comment type="caution">
    <text evidence="4">The sequence shown here is derived from an EMBL/GenBank/DDBJ whole genome shotgun (WGS) entry which is preliminary data.</text>
</comment>
<dbReference type="PANTHER" id="PTHR10039">
    <property type="entry name" value="AMELOGENIN"/>
    <property type="match status" value="1"/>
</dbReference>